<dbReference type="InterPro" id="IPR044609">
    <property type="entry name" value="FKBP2/11"/>
</dbReference>
<dbReference type="OrthoDB" id="77911at2759"/>
<evidence type="ECO:0000256" key="4">
    <source>
        <dbReference type="ARBA" id="ARBA00022729"/>
    </source>
</evidence>
<dbReference type="PROSITE" id="PS50059">
    <property type="entry name" value="FKBP_PPIASE"/>
    <property type="match status" value="1"/>
</dbReference>
<evidence type="ECO:0000256" key="9">
    <source>
        <dbReference type="ARBA" id="ARBA00064679"/>
    </source>
</evidence>
<evidence type="ECO:0000256" key="5">
    <source>
        <dbReference type="ARBA" id="ARBA00022824"/>
    </source>
</evidence>
<dbReference type="AlphaFoldDB" id="A0A8J6DUS4"/>
<dbReference type="FunFam" id="3.10.50.40:FF:000016">
    <property type="entry name" value="Peptidylprolyl isomerase"/>
    <property type="match status" value="1"/>
</dbReference>
<dbReference type="EC" id="5.2.1.8" evidence="10"/>
<evidence type="ECO:0000256" key="1">
    <source>
        <dbReference type="ARBA" id="ARBA00000971"/>
    </source>
</evidence>
<comment type="similarity">
    <text evidence="8">Belongs to the FKBP-type PPIase family. FKBP2 subfamily.</text>
</comment>
<sequence>TRARLTLISPARKCLQSFRKSLSPNLKQDHSAGSDVGHAVPRGGARKEAAAASMWQRVSHGPMRAGGVARPGSNGDAPAQRRRHDWGGLRGRGEEGEGSHAARGGAPGLGAGRGAEKGGTSELVPGEGGAPVREAGPGLVGGGTWSLEEGRQREEGGASVLETKGAGAQAQGAGLQPESGVVPVQEKGSSSVGGGALGPGAELRPLKGGAREPSEGVMARGVHVGAASAVGGPGDALGRELPRERWCGWNELGGHPTPDQCGCPGDPRGLRAGAAPQVEAQDQPGACPLRTGVPQNHPVVMCGCHGAGPLQRPQKCGCAGREATGYGVSGAVQSGQRLCSQTGSGLCVKGRVGTEKWSWAPRGNDSLGVGKGEGPWLLWPPLTPSPRCWGPQASPLLTGLVSVAVEPGGGGGDRDEGIPRGRQGTMGWNPPGTYLCSMTCNPHPHLLDGRVLTVCLSALATPAGAEGKRKLQIGVKKRVDHCPIKSRKGDVLHMHYTGKLEDGTEFDSSLPQNQPFVFSLGTGQVIKGWDQGLLGMCEGEKRKLVIPSELGYGERGAPPKIPGGATLVFEVELLKIERRSEL</sequence>
<organism evidence="13 14">
    <name type="scientific">Galemys pyrenaicus</name>
    <name type="common">Iberian desman</name>
    <name type="synonym">Pyrenean desman</name>
    <dbReference type="NCBI Taxonomy" id="202257"/>
    <lineage>
        <taxon>Eukaryota</taxon>
        <taxon>Metazoa</taxon>
        <taxon>Chordata</taxon>
        <taxon>Craniata</taxon>
        <taxon>Vertebrata</taxon>
        <taxon>Euteleostomi</taxon>
        <taxon>Mammalia</taxon>
        <taxon>Eutheria</taxon>
        <taxon>Laurasiatheria</taxon>
        <taxon>Eulipotyphla</taxon>
        <taxon>Talpidae</taxon>
        <taxon>Galemys</taxon>
    </lineage>
</organism>
<dbReference type="Gene3D" id="3.10.50.40">
    <property type="match status" value="1"/>
</dbReference>
<proteinExistence type="inferred from homology"/>
<evidence type="ECO:0000256" key="10">
    <source>
        <dbReference type="PROSITE-ProRule" id="PRU00277"/>
    </source>
</evidence>
<dbReference type="PANTHER" id="PTHR45779:SF3">
    <property type="entry name" value="PEPTIDYL-PROLYL CIS-TRANS ISOMERASE FKBP2"/>
    <property type="match status" value="1"/>
</dbReference>
<dbReference type="InterPro" id="IPR046357">
    <property type="entry name" value="PPIase_dom_sf"/>
</dbReference>
<feature type="region of interest" description="Disordered" evidence="11">
    <location>
        <begin position="24"/>
        <end position="213"/>
    </location>
</feature>
<keyword evidence="5" id="KW-0256">Endoplasmic reticulum</keyword>
<comment type="subcellular location">
    <subcellularLocation>
        <location evidence="3">Endoplasmic reticulum</location>
    </subcellularLocation>
</comment>
<evidence type="ECO:0000256" key="11">
    <source>
        <dbReference type="SAM" id="MobiDB-lite"/>
    </source>
</evidence>
<feature type="domain" description="PPIase FKBP-type" evidence="12">
    <location>
        <begin position="489"/>
        <end position="577"/>
    </location>
</feature>
<feature type="non-terminal residue" evidence="13">
    <location>
        <position position="582"/>
    </location>
</feature>
<dbReference type="InterPro" id="IPR001179">
    <property type="entry name" value="PPIase_FKBP_dom"/>
</dbReference>
<evidence type="ECO:0000256" key="6">
    <source>
        <dbReference type="ARBA" id="ARBA00023110"/>
    </source>
</evidence>
<feature type="compositionally biased region" description="Low complexity" evidence="11">
    <location>
        <begin position="165"/>
        <end position="174"/>
    </location>
</feature>
<keyword evidence="6 10" id="KW-0697">Rotamase</keyword>
<evidence type="ECO:0000313" key="14">
    <source>
        <dbReference type="Proteomes" id="UP000700334"/>
    </source>
</evidence>
<evidence type="ECO:0000256" key="8">
    <source>
        <dbReference type="ARBA" id="ARBA00024206"/>
    </source>
</evidence>
<comment type="subunit">
    <text evidence="9">Interacts with ARFGEF1/BIG1 and the C-terminal of EPB41L2.</text>
</comment>
<keyword evidence="7 10" id="KW-0413">Isomerase</keyword>
<dbReference type="SUPFAM" id="SSF54534">
    <property type="entry name" value="FKBP-like"/>
    <property type="match status" value="1"/>
</dbReference>
<name>A0A8J6DUS4_GALPY</name>
<protein>
    <recommendedName>
        <fullName evidence="10">peptidylprolyl isomerase</fullName>
        <ecNumber evidence="10">5.2.1.8</ecNumber>
    </recommendedName>
</protein>
<accession>A0A8J6DUS4</accession>
<keyword evidence="14" id="KW-1185">Reference proteome</keyword>
<evidence type="ECO:0000256" key="2">
    <source>
        <dbReference type="ARBA" id="ARBA00002388"/>
    </source>
</evidence>
<evidence type="ECO:0000256" key="3">
    <source>
        <dbReference type="ARBA" id="ARBA00004240"/>
    </source>
</evidence>
<evidence type="ECO:0000256" key="7">
    <source>
        <dbReference type="ARBA" id="ARBA00023235"/>
    </source>
</evidence>
<dbReference type="GO" id="GO:0005783">
    <property type="term" value="C:endoplasmic reticulum"/>
    <property type="evidence" value="ECO:0007669"/>
    <property type="project" value="UniProtKB-SubCell"/>
</dbReference>
<feature type="compositionally biased region" description="Basic and acidic residues" evidence="11">
    <location>
        <begin position="85"/>
        <end position="100"/>
    </location>
</feature>
<evidence type="ECO:0000259" key="12">
    <source>
        <dbReference type="PROSITE" id="PS50059"/>
    </source>
</evidence>
<comment type="function">
    <text evidence="2">PPIases accelerate the folding of proteins. It catalyzes the cis-trans isomerization of proline imidic peptide bonds in oligopeptides.</text>
</comment>
<keyword evidence="4" id="KW-0732">Signal</keyword>
<dbReference type="Proteomes" id="UP000700334">
    <property type="component" value="Unassembled WGS sequence"/>
</dbReference>
<dbReference type="Pfam" id="PF00254">
    <property type="entry name" value="FKBP_C"/>
    <property type="match status" value="1"/>
</dbReference>
<reference evidence="13" key="1">
    <citation type="journal article" date="2021" name="Evol. Appl.">
        <title>The genome of the Pyrenean desman and the effects of bottlenecks and inbreeding on the genomic landscape of an endangered species.</title>
        <authorList>
            <person name="Escoda L."/>
            <person name="Castresana J."/>
        </authorList>
    </citation>
    <scope>NUCLEOTIDE SEQUENCE</scope>
    <source>
        <strain evidence="13">IBE-C5619</strain>
    </source>
</reference>
<comment type="catalytic activity">
    <reaction evidence="1 10">
        <text>[protein]-peptidylproline (omega=180) = [protein]-peptidylproline (omega=0)</text>
        <dbReference type="Rhea" id="RHEA:16237"/>
        <dbReference type="Rhea" id="RHEA-COMP:10747"/>
        <dbReference type="Rhea" id="RHEA-COMP:10748"/>
        <dbReference type="ChEBI" id="CHEBI:83833"/>
        <dbReference type="ChEBI" id="CHEBI:83834"/>
        <dbReference type="EC" id="5.2.1.8"/>
    </reaction>
</comment>
<evidence type="ECO:0000313" key="13">
    <source>
        <dbReference type="EMBL" id="KAG8522667.1"/>
    </source>
</evidence>
<gene>
    <name evidence="13" type="ORF">J0S82_014664</name>
</gene>
<dbReference type="PANTHER" id="PTHR45779">
    <property type="entry name" value="PEPTIDYLPROLYL ISOMERASE"/>
    <property type="match status" value="1"/>
</dbReference>
<dbReference type="EMBL" id="JAGFMF010011432">
    <property type="protein sequence ID" value="KAG8522667.1"/>
    <property type="molecule type" value="Genomic_DNA"/>
</dbReference>
<comment type="caution">
    <text evidence="13">The sequence shown here is derived from an EMBL/GenBank/DDBJ whole genome shotgun (WGS) entry which is preliminary data.</text>
</comment>
<dbReference type="GO" id="GO:0003755">
    <property type="term" value="F:peptidyl-prolyl cis-trans isomerase activity"/>
    <property type="evidence" value="ECO:0007669"/>
    <property type="project" value="UniProtKB-KW"/>
</dbReference>